<dbReference type="PANTHER" id="PTHR34154">
    <property type="entry name" value="ALKALI-SENSITIVE LINKAGE PROTEIN 1"/>
    <property type="match status" value="1"/>
</dbReference>
<keyword evidence="3" id="KW-1185">Reference proteome</keyword>
<evidence type="ECO:0000259" key="1">
    <source>
        <dbReference type="Pfam" id="PF11790"/>
    </source>
</evidence>
<dbReference type="InterPro" id="IPR024655">
    <property type="entry name" value="Asl1_glyco_hydro_catalytic"/>
</dbReference>
<dbReference type="Pfam" id="PF11790">
    <property type="entry name" value="Glyco_hydro_cc"/>
    <property type="match status" value="2"/>
</dbReference>
<sequence>MSWVSKLTTLAMTFFATGPPEGKRGLAWPWYNENSNLDPAKLANDQVQWIYNWETWRPAKTTGLNWIGTQRCMDCESSPISQLKTRADQQGWNTVLTLNEPDINYISPETAANWYIQHINPLQIKKAIPSCYFDYVNLHWYGHNFDEFKSHVENAHSRFPDHQLIISEFALLVPASRDQQVEFLRSAMSFLDNADYVKYYAVFAASSPAKITSNAGGDDVGVGSSLYENGGSLSANGIAYRE</sequence>
<dbReference type="InterPro" id="IPR017853">
    <property type="entry name" value="GH"/>
</dbReference>
<name>A0A0K6GCW9_9AGAM</name>
<dbReference type="SUPFAM" id="SSF51445">
    <property type="entry name" value="(Trans)glycosidases"/>
    <property type="match status" value="1"/>
</dbReference>
<feature type="domain" description="Asl1-like glycosyl hydrolase catalytic" evidence="1">
    <location>
        <begin position="127"/>
        <end position="240"/>
    </location>
</feature>
<dbReference type="EMBL" id="CYGV01001667">
    <property type="protein sequence ID" value="CUA76335.1"/>
    <property type="molecule type" value="Genomic_DNA"/>
</dbReference>
<gene>
    <name evidence="2" type="ORF">RSOLAG22IIIB_06215</name>
</gene>
<dbReference type="PANTHER" id="PTHR34154:SF10">
    <property type="entry name" value="ASL1-LIKE GLYCOSYL HYDROLASE CATALYTIC DOMAIN-CONTAINING PROTEIN"/>
    <property type="match status" value="1"/>
</dbReference>
<protein>
    <recommendedName>
        <fullName evidence="1">Asl1-like glycosyl hydrolase catalytic domain-containing protein</fullName>
    </recommendedName>
</protein>
<evidence type="ECO:0000313" key="3">
    <source>
        <dbReference type="Proteomes" id="UP000044841"/>
    </source>
</evidence>
<dbReference type="Proteomes" id="UP000044841">
    <property type="component" value="Unassembled WGS sequence"/>
</dbReference>
<dbReference type="InterPro" id="IPR053183">
    <property type="entry name" value="ASL1"/>
</dbReference>
<feature type="domain" description="Asl1-like glycosyl hydrolase catalytic" evidence="1">
    <location>
        <begin position="25"/>
        <end position="124"/>
    </location>
</feature>
<dbReference type="AlphaFoldDB" id="A0A0K6GCW9"/>
<organism evidence="2 3">
    <name type="scientific">Rhizoctonia solani</name>
    <dbReference type="NCBI Taxonomy" id="456999"/>
    <lineage>
        <taxon>Eukaryota</taxon>
        <taxon>Fungi</taxon>
        <taxon>Dikarya</taxon>
        <taxon>Basidiomycota</taxon>
        <taxon>Agaricomycotina</taxon>
        <taxon>Agaricomycetes</taxon>
        <taxon>Cantharellales</taxon>
        <taxon>Ceratobasidiaceae</taxon>
        <taxon>Rhizoctonia</taxon>
    </lineage>
</organism>
<accession>A0A0K6GCW9</accession>
<evidence type="ECO:0000313" key="2">
    <source>
        <dbReference type="EMBL" id="CUA76335.1"/>
    </source>
</evidence>
<proteinExistence type="predicted"/>
<dbReference type="GO" id="GO:0009277">
    <property type="term" value="C:fungal-type cell wall"/>
    <property type="evidence" value="ECO:0007669"/>
    <property type="project" value="TreeGrafter"/>
</dbReference>
<dbReference type="GO" id="GO:0071966">
    <property type="term" value="P:fungal-type cell wall polysaccharide metabolic process"/>
    <property type="evidence" value="ECO:0007669"/>
    <property type="project" value="TreeGrafter"/>
</dbReference>
<reference evidence="2 3" key="1">
    <citation type="submission" date="2015-07" db="EMBL/GenBank/DDBJ databases">
        <authorList>
            <person name="Noorani M."/>
        </authorList>
    </citation>
    <scope>NUCLEOTIDE SEQUENCE [LARGE SCALE GENOMIC DNA]</scope>
    <source>
        <strain evidence="2">BBA 69670</strain>
    </source>
</reference>
<dbReference type="Gene3D" id="3.20.20.80">
    <property type="entry name" value="Glycosidases"/>
    <property type="match status" value="1"/>
</dbReference>